<dbReference type="EMBL" id="CAJNOK010024208">
    <property type="protein sequence ID" value="CAF1373680.1"/>
    <property type="molecule type" value="Genomic_DNA"/>
</dbReference>
<dbReference type="AlphaFoldDB" id="A0A8S2S3J2"/>
<proteinExistence type="predicted"/>
<evidence type="ECO:0000313" key="5">
    <source>
        <dbReference type="Proteomes" id="UP000682733"/>
    </source>
</evidence>
<feature type="domain" description="Dynamin N-terminal" evidence="2">
    <location>
        <begin position="3"/>
        <end position="89"/>
    </location>
</feature>
<dbReference type="Proteomes" id="UP000682733">
    <property type="component" value="Unassembled WGS sequence"/>
</dbReference>
<dbReference type="Gene3D" id="1.10.287.950">
    <property type="entry name" value="Methyl-accepting chemotaxis protein"/>
    <property type="match status" value="1"/>
</dbReference>
<accession>A0A8S2S3J2</accession>
<evidence type="ECO:0000313" key="3">
    <source>
        <dbReference type="EMBL" id="CAF1373680.1"/>
    </source>
</evidence>
<dbReference type="Proteomes" id="UP000677228">
    <property type="component" value="Unassembled WGS sequence"/>
</dbReference>
<sequence>EEKSSVLEALSGILLPRAQNICTRYPLESRLKTLSETSAKVYATVHCLGQKKIELTDFNDINKYVITLTNKLAGTGFNVVSTPIILKLAKDRAQTDLELKQFEGEQAQLQEEEKRNKTRIEEVQNLIQAKKVEQQRLDEVIKELQDKQEQLQQEVAKLQEMYEENKERFDQIKTELEKLREQLQKCQDEKEQLEEQSQQLEKEKQQIELKINQIQLQINQLEQDIKTKQEDLRQIAAEIRRAQEEIREIQEDIRRNEVEIKPKQKFVHNTFYTSLILSCFVDVSAKKFSGLFCEDTEYYSIFGKD</sequence>
<feature type="non-terminal residue" evidence="4">
    <location>
        <position position="1"/>
    </location>
</feature>
<evidence type="ECO:0000259" key="2">
    <source>
        <dbReference type="Pfam" id="PF00350"/>
    </source>
</evidence>
<evidence type="ECO:0000256" key="1">
    <source>
        <dbReference type="SAM" id="Coils"/>
    </source>
</evidence>
<organism evidence="4 5">
    <name type="scientific">Didymodactylos carnosus</name>
    <dbReference type="NCBI Taxonomy" id="1234261"/>
    <lineage>
        <taxon>Eukaryota</taxon>
        <taxon>Metazoa</taxon>
        <taxon>Spiralia</taxon>
        <taxon>Gnathifera</taxon>
        <taxon>Rotifera</taxon>
        <taxon>Eurotatoria</taxon>
        <taxon>Bdelloidea</taxon>
        <taxon>Philodinida</taxon>
        <taxon>Philodinidae</taxon>
        <taxon>Didymodactylos</taxon>
    </lineage>
</organism>
<dbReference type="SUPFAM" id="SSF52540">
    <property type="entry name" value="P-loop containing nucleoside triphosphate hydrolases"/>
    <property type="match status" value="1"/>
</dbReference>
<dbReference type="InterPro" id="IPR045063">
    <property type="entry name" value="Dynamin_N"/>
</dbReference>
<comment type="caution">
    <text evidence="4">The sequence shown here is derived from an EMBL/GenBank/DDBJ whole genome shotgun (WGS) entry which is preliminary data.</text>
</comment>
<dbReference type="Pfam" id="PF00350">
    <property type="entry name" value="Dynamin_N"/>
    <property type="match status" value="1"/>
</dbReference>
<dbReference type="Gene3D" id="3.40.50.300">
    <property type="entry name" value="P-loop containing nucleotide triphosphate hydrolases"/>
    <property type="match status" value="1"/>
</dbReference>
<evidence type="ECO:0000313" key="4">
    <source>
        <dbReference type="EMBL" id="CAF4182622.1"/>
    </source>
</evidence>
<protein>
    <recommendedName>
        <fullName evidence="2">Dynamin N-terminal domain-containing protein</fullName>
    </recommendedName>
</protein>
<dbReference type="EMBL" id="CAJOBA010045881">
    <property type="protein sequence ID" value="CAF4182622.1"/>
    <property type="molecule type" value="Genomic_DNA"/>
</dbReference>
<reference evidence="4" key="1">
    <citation type="submission" date="2021-02" db="EMBL/GenBank/DDBJ databases">
        <authorList>
            <person name="Nowell W R."/>
        </authorList>
    </citation>
    <scope>NUCLEOTIDE SEQUENCE</scope>
</reference>
<gene>
    <name evidence="3" type="ORF">OVA965_LOCUS31787</name>
    <name evidence="4" type="ORF">TMI583_LOCUS32628</name>
</gene>
<dbReference type="InterPro" id="IPR027417">
    <property type="entry name" value="P-loop_NTPase"/>
</dbReference>
<keyword evidence="1" id="KW-0175">Coiled coil</keyword>
<feature type="coiled-coil region" evidence="1">
    <location>
        <begin position="92"/>
        <end position="259"/>
    </location>
</feature>
<name>A0A8S2S3J2_9BILA</name>